<organism evidence="3 4">
    <name type="scientific">Thalassiosira oceanica</name>
    <name type="common">Marine diatom</name>
    <dbReference type="NCBI Taxonomy" id="159749"/>
    <lineage>
        <taxon>Eukaryota</taxon>
        <taxon>Sar</taxon>
        <taxon>Stramenopiles</taxon>
        <taxon>Ochrophyta</taxon>
        <taxon>Bacillariophyta</taxon>
        <taxon>Coscinodiscophyceae</taxon>
        <taxon>Thalassiosirophycidae</taxon>
        <taxon>Thalassiosirales</taxon>
        <taxon>Thalassiosiraceae</taxon>
        <taxon>Thalassiosira</taxon>
    </lineage>
</organism>
<feature type="transmembrane region" description="Helical" evidence="2">
    <location>
        <begin position="182"/>
        <end position="201"/>
    </location>
</feature>
<keyword evidence="4" id="KW-1185">Reference proteome</keyword>
<dbReference type="EMBL" id="AGNL01030768">
    <property type="protein sequence ID" value="EJK56711.1"/>
    <property type="molecule type" value="Genomic_DNA"/>
</dbReference>
<evidence type="ECO:0000256" key="2">
    <source>
        <dbReference type="SAM" id="Phobius"/>
    </source>
</evidence>
<sequence length="384" mass="41644">MQNDRIEAPPQASYRRLDHGQNSTLSTSWLANERASAARATDIPTDIPTATHSSPMVSPLLVDAGYGRPDEVDDMGQEPTPALSTRLDHDILAYREELIAGNLSWISPGVEMPPDLAPRTRVPSHDDPTEFHSSPLDAPADAESESGSEDESGGEDATVDDVEVIGSDLNETGKKSVKTMSVTLVLVLVVAFLAIMARALGVGLPMSRTSRTISLSVSRTADNSNEPKPYQSSFRPFVVLLTILMTITSTATIFSIAFLGNELTTNHLSMMKPAVSQVLGVKSPSSSVEIFSAYESEISPSSRLVKLDLESESQRPADLTLNKTLSTSMITHERYGVVILTGDGHMVLNQQALNRILQRMIETGTCLIDSAEYRFISPEQRSDL</sequence>
<feature type="region of interest" description="Disordered" evidence="1">
    <location>
        <begin position="116"/>
        <end position="161"/>
    </location>
</feature>
<feature type="non-terminal residue" evidence="3">
    <location>
        <position position="384"/>
    </location>
</feature>
<reference evidence="3 4" key="1">
    <citation type="journal article" date="2012" name="Genome Biol.">
        <title>Genome and low-iron response of an oceanic diatom adapted to chronic iron limitation.</title>
        <authorList>
            <person name="Lommer M."/>
            <person name="Specht M."/>
            <person name="Roy A.S."/>
            <person name="Kraemer L."/>
            <person name="Andreson R."/>
            <person name="Gutowska M.A."/>
            <person name="Wolf J."/>
            <person name="Bergner S.V."/>
            <person name="Schilhabel M.B."/>
            <person name="Klostermeier U.C."/>
            <person name="Beiko R.G."/>
            <person name="Rosenstiel P."/>
            <person name="Hippler M."/>
            <person name="Laroche J."/>
        </authorList>
    </citation>
    <scope>NUCLEOTIDE SEQUENCE [LARGE SCALE GENOMIC DNA]</scope>
    <source>
        <strain evidence="3 4">CCMP1005</strain>
    </source>
</reference>
<protein>
    <submittedName>
        <fullName evidence="3">Uncharacterized protein</fullName>
    </submittedName>
</protein>
<name>K0S768_THAOC</name>
<evidence type="ECO:0000313" key="3">
    <source>
        <dbReference type="EMBL" id="EJK56711.1"/>
    </source>
</evidence>
<comment type="caution">
    <text evidence="3">The sequence shown here is derived from an EMBL/GenBank/DDBJ whole genome shotgun (WGS) entry which is preliminary data.</text>
</comment>
<dbReference type="Proteomes" id="UP000266841">
    <property type="component" value="Unassembled WGS sequence"/>
</dbReference>
<feature type="compositionally biased region" description="Polar residues" evidence="1">
    <location>
        <begin position="20"/>
        <end position="30"/>
    </location>
</feature>
<feature type="transmembrane region" description="Helical" evidence="2">
    <location>
        <begin position="237"/>
        <end position="260"/>
    </location>
</feature>
<accession>K0S768</accession>
<feature type="compositionally biased region" description="Acidic residues" evidence="1">
    <location>
        <begin position="140"/>
        <end position="161"/>
    </location>
</feature>
<feature type="region of interest" description="Disordered" evidence="1">
    <location>
        <begin position="1"/>
        <end position="67"/>
    </location>
</feature>
<keyword evidence="2" id="KW-1133">Transmembrane helix</keyword>
<gene>
    <name evidence="3" type="ORF">THAOC_23356</name>
</gene>
<evidence type="ECO:0000313" key="4">
    <source>
        <dbReference type="Proteomes" id="UP000266841"/>
    </source>
</evidence>
<dbReference type="AlphaFoldDB" id="K0S768"/>
<keyword evidence="2" id="KW-0812">Transmembrane</keyword>
<proteinExistence type="predicted"/>
<evidence type="ECO:0000256" key="1">
    <source>
        <dbReference type="SAM" id="MobiDB-lite"/>
    </source>
</evidence>
<keyword evidence="2" id="KW-0472">Membrane</keyword>